<protein>
    <submittedName>
        <fullName evidence="1">Uncharacterized protein</fullName>
    </submittedName>
</protein>
<comment type="caution">
    <text evidence="1">The sequence shown here is derived from an EMBL/GenBank/DDBJ whole genome shotgun (WGS) entry which is preliminary data.</text>
</comment>
<reference evidence="1 2" key="1">
    <citation type="submission" date="2019-05" db="EMBL/GenBank/DDBJ databases">
        <title>Mikania micrantha, genome provides insights into the molecular mechanism of rapid growth.</title>
        <authorList>
            <person name="Liu B."/>
        </authorList>
    </citation>
    <scope>NUCLEOTIDE SEQUENCE [LARGE SCALE GENOMIC DNA]</scope>
    <source>
        <strain evidence="1">NLD-2019</strain>
        <tissue evidence="1">Leaf</tissue>
    </source>
</reference>
<organism evidence="1 2">
    <name type="scientific">Mikania micrantha</name>
    <name type="common">bitter vine</name>
    <dbReference type="NCBI Taxonomy" id="192012"/>
    <lineage>
        <taxon>Eukaryota</taxon>
        <taxon>Viridiplantae</taxon>
        <taxon>Streptophyta</taxon>
        <taxon>Embryophyta</taxon>
        <taxon>Tracheophyta</taxon>
        <taxon>Spermatophyta</taxon>
        <taxon>Magnoliopsida</taxon>
        <taxon>eudicotyledons</taxon>
        <taxon>Gunneridae</taxon>
        <taxon>Pentapetalae</taxon>
        <taxon>asterids</taxon>
        <taxon>campanulids</taxon>
        <taxon>Asterales</taxon>
        <taxon>Asteraceae</taxon>
        <taxon>Asteroideae</taxon>
        <taxon>Heliantheae alliance</taxon>
        <taxon>Eupatorieae</taxon>
        <taxon>Mikania</taxon>
    </lineage>
</organism>
<gene>
    <name evidence="1" type="ORF">E3N88_46051</name>
</gene>
<sequence length="94" mass="10158">MDLGVGFEELGRSKRNSRENLIIGVASAMAWLSDVGAYKEDDVVETGEGGVHGGYAGVGHKKLPCAGKIVLYPKPKHNTQLHHLRKMGGHRPPE</sequence>
<evidence type="ECO:0000313" key="1">
    <source>
        <dbReference type="EMBL" id="KAC9274792.1"/>
    </source>
</evidence>
<dbReference type="EMBL" id="SZYD01002672">
    <property type="protein sequence ID" value="KAC9274792.1"/>
    <property type="molecule type" value="Genomic_DNA"/>
</dbReference>
<evidence type="ECO:0000313" key="2">
    <source>
        <dbReference type="Proteomes" id="UP000326396"/>
    </source>
</evidence>
<dbReference type="Proteomes" id="UP000326396">
    <property type="component" value="Unassembled WGS sequence"/>
</dbReference>
<name>A0A5N6L7D3_9ASTR</name>
<dbReference type="AlphaFoldDB" id="A0A5N6L7D3"/>
<proteinExistence type="predicted"/>
<accession>A0A5N6L7D3</accession>
<keyword evidence="2" id="KW-1185">Reference proteome</keyword>